<sequence length="295" mass="32779">MKIFNFTKILLVSILFFSFTTSVLGAEGKVYFRTSTKEVSLNQEFSVDVMLNVDEPINAFLIEVDYPKNVQFVSSDNSGSIVELWQNSPRIGENGNIVLSGGLFRAFKGNGGLVLKLIFKAISEGETKIIFNKSDLFLADGKGTVLRADTEPISLTISKNAVSPLPASNDSISDEINEIKLSDLTPPELELKLAKSPVEDVVLLSFNALDRESGIKSTEMRFKKWFKFSSWIKVGNPVKYPPGAWRVELKATNGAGLRSIEGYTDSSQFFVKILSPFILLGIIFSLVYNIKKRRK</sequence>
<evidence type="ECO:0008006" key="4">
    <source>
        <dbReference type="Google" id="ProtNLM"/>
    </source>
</evidence>
<comment type="caution">
    <text evidence="2">The sequence shown here is derived from an EMBL/GenBank/DDBJ whole genome shotgun (WGS) entry which is preliminary data.</text>
</comment>
<keyword evidence="1" id="KW-0812">Transmembrane</keyword>
<protein>
    <recommendedName>
        <fullName evidence="4">Cohesin domain-containing protein</fullName>
    </recommendedName>
</protein>
<reference evidence="2 3" key="1">
    <citation type="journal article" date="2016" name="Nat. Commun.">
        <title>Thousands of microbial genomes shed light on interconnected biogeochemical processes in an aquifer system.</title>
        <authorList>
            <person name="Anantharaman K."/>
            <person name="Brown C.T."/>
            <person name="Hug L.A."/>
            <person name="Sharon I."/>
            <person name="Castelle C.J."/>
            <person name="Probst A.J."/>
            <person name="Thomas B.C."/>
            <person name="Singh A."/>
            <person name="Wilkins M.J."/>
            <person name="Karaoz U."/>
            <person name="Brodie E.L."/>
            <person name="Williams K.H."/>
            <person name="Hubbard S.S."/>
            <person name="Banfield J.F."/>
        </authorList>
    </citation>
    <scope>NUCLEOTIDE SEQUENCE [LARGE SCALE GENOMIC DNA]</scope>
</reference>
<name>A0A1F6V2X2_9BACT</name>
<keyword evidence="1" id="KW-1133">Transmembrane helix</keyword>
<dbReference type="CDD" id="cd08547">
    <property type="entry name" value="Type_II_cohesin"/>
    <property type="match status" value="1"/>
</dbReference>
<evidence type="ECO:0000313" key="2">
    <source>
        <dbReference type="EMBL" id="OGI63784.1"/>
    </source>
</evidence>
<keyword evidence="1" id="KW-0472">Membrane</keyword>
<feature type="transmembrane region" description="Helical" evidence="1">
    <location>
        <begin position="269"/>
        <end position="290"/>
    </location>
</feature>
<dbReference type="EMBL" id="MFTO01000013">
    <property type="protein sequence ID" value="OGI63784.1"/>
    <property type="molecule type" value="Genomic_DNA"/>
</dbReference>
<gene>
    <name evidence="2" type="ORF">A2733_02340</name>
</gene>
<evidence type="ECO:0000313" key="3">
    <source>
        <dbReference type="Proteomes" id="UP000178985"/>
    </source>
</evidence>
<dbReference type="AlphaFoldDB" id="A0A1F6V2X2"/>
<dbReference type="Proteomes" id="UP000178985">
    <property type="component" value="Unassembled WGS sequence"/>
</dbReference>
<evidence type="ECO:0000256" key="1">
    <source>
        <dbReference type="SAM" id="Phobius"/>
    </source>
</evidence>
<organism evidence="2 3">
    <name type="scientific">Candidatus Nomurabacteria bacterium RIFCSPHIGHO2_01_FULL_40_20</name>
    <dbReference type="NCBI Taxonomy" id="1801738"/>
    <lineage>
        <taxon>Bacteria</taxon>
        <taxon>Candidatus Nomuraibacteriota</taxon>
    </lineage>
</organism>
<accession>A0A1F6V2X2</accession>
<proteinExistence type="predicted"/>
<dbReference type="Gene3D" id="2.60.40.680">
    <property type="match status" value="1"/>
</dbReference>